<evidence type="ECO:0000256" key="1">
    <source>
        <dbReference type="SAM" id="MobiDB-lite"/>
    </source>
</evidence>
<name>A0A6A5X9S8_9PLEO</name>
<dbReference type="RefSeq" id="XP_033377866.1">
    <property type="nucleotide sequence ID" value="XM_033532806.1"/>
</dbReference>
<dbReference type="GeneID" id="54290203"/>
<reference evidence="2" key="1">
    <citation type="journal article" date="2020" name="Stud. Mycol.">
        <title>101 Dothideomycetes genomes: a test case for predicting lifestyles and emergence of pathogens.</title>
        <authorList>
            <person name="Haridas S."/>
            <person name="Albert R."/>
            <person name="Binder M."/>
            <person name="Bloem J."/>
            <person name="Labutti K."/>
            <person name="Salamov A."/>
            <person name="Andreopoulos B."/>
            <person name="Baker S."/>
            <person name="Barry K."/>
            <person name="Bills G."/>
            <person name="Bluhm B."/>
            <person name="Cannon C."/>
            <person name="Castanera R."/>
            <person name="Culley D."/>
            <person name="Daum C."/>
            <person name="Ezra D."/>
            <person name="Gonzalez J."/>
            <person name="Henrissat B."/>
            <person name="Kuo A."/>
            <person name="Liang C."/>
            <person name="Lipzen A."/>
            <person name="Lutzoni F."/>
            <person name="Magnuson J."/>
            <person name="Mondo S."/>
            <person name="Nolan M."/>
            <person name="Ohm R."/>
            <person name="Pangilinan J."/>
            <person name="Park H.-J."/>
            <person name="Ramirez L."/>
            <person name="Alfaro M."/>
            <person name="Sun H."/>
            <person name="Tritt A."/>
            <person name="Yoshinaga Y."/>
            <person name="Zwiers L.-H."/>
            <person name="Turgeon B."/>
            <person name="Goodwin S."/>
            <person name="Spatafora J."/>
            <person name="Crous P."/>
            <person name="Grigoriev I."/>
        </authorList>
    </citation>
    <scope>NUCLEOTIDE SEQUENCE</scope>
    <source>
        <strain evidence="2">CBS 175.79</strain>
    </source>
</reference>
<feature type="compositionally biased region" description="Polar residues" evidence="1">
    <location>
        <begin position="173"/>
        <end position="182"/>
    </location>
</feature>
<evidence type="ECO:0000313" key="2">
    <source>
        <dbReference type="EMBL" id="KAF2009527.1"/>
    </source>
</evidence>
<sequence>MVKMMVKVQVKKSKLCTDNQQNSTLTIPPILFFLFSPSRETEEEKKEDRTSSISFPRPSSFFFFPIFSFFSLSGYLPTPTTPPYLSLVSPPRSGCIEGNSRRAQQKRNKRIGRKIFNPFSFFSFFFHLRCNATTPYLISLRACVVDTAEPLQASRGRQPDAYKSDETRRDETSQGQSSRVNRQGQGQVQVKVKTTGPRPLFDCCICRICLHLLHLLPC</sequence>
<dbReference type="AlphaFoldDB" id="A0A6A5X9S8"/>
<accession>A0A6A5X9S8</accession>
<feature type="compositionally biased region" description="Basic and acidic residues" evidence="1">
    <location>
        <begin position="157"/>
        <end position="172"/>
    </location>
</feature>
<dbReference type="EMBL" id="ML978078">
    <property type="protein sequence ID" value="KAF2009527.1"/>
    <property type="molecule type" value="Genomic_DNA"/>
</dbReference>
<dbReference type="Proteomes" id="UP000799778">
    <property type="component" value="Unassembled WGS sequence"/>
</dbReference>
<evidence type="ECO:0000313" key="3">
    <source>
        <dbReference type="Proteomes" id="UP000799778"/>
    </source>
</evidence>
<protein>
    <submittedName>
        <fullName evidence="2">Uncharacterized protein</fullName>
    </submittedName>
</protein>
<keyword evidence="3" id="KW-1185">Reference proteome</keyword>
<feature type="region of interest" description="Disordered" evidence="1">
    <location>
        <begin position="154"/>
        <end position="190"/>
    </location>
</feature>
<gene>
    <name evidence="2" type="ORF">BU24DRAFT_473698</name>
</gene>
<proteinExistence type="predicted"/>
<organism evidence="2 3">
    <name type="scientific">Aaosphaeria arxii CBS 175.79</name>
    <dbReference type="NCBI Taxonomy" id="1450172"/>
    <lineage>
        <taxon>Eukaryota</taxon>
        <taxon>Fungi</taxon>
        <taxon>Dikarya</taxon>
        <taxon>Ascomycota</taxon>
        <taxon>Pezizomycotina</taxon>
        <taxon>Dothideomycetes</taxon>
        <taxon>Pleosporomycetidae</taxon>
        <taxon>Pleosporales</taxon>
        <taxon>Pleosporales incertae sedis</taxon>
        <taxon>Aaosphaeria</taxon>
    </lineage>
</organism>